<dbReference type="CDD" id="cd04683">
    <property type="entry name" value="NUDIX_Hydrolase"/>
    <property type="match status" value="1"/>
</dbReference>
<accession>A0ABU2TMT0</accession>
<feature type="domain" description="Nudix hydrolase" evidence="3">
    <location>
        <begin position="8"/>
        <end position="147"/>
    </location>
</feature>
<reference evidence="5" key="1">
    <citation type="submission" date="2023-07" db="EMBL/GenBank/DDBJ databases">
        <title>30 novel species of actinomycetes from the DSMZ collection.</title>
        <authorList>
            <person name="Nouioui I."/>
        </authorList>
    </citation>
    <scope>NUCLEOTIDE SEQUENCE [LARGE SCALE GENOMIC DNA]</scope>
    <source>
        <strain evidence="5">DSM 41699</strain>
    </source>
</reference>
<comment type="caution">
    <text evidence="4">The sequence shown here is derived from an EMBL/GenBank/DDBJ whole genome shotgun (WGS) entry which is preliminary data.</text>
</comment>
<keyword evidence="5" id="KW-1185">Reference proteome</keyword>
<comment type="cofactor">
    <cofactor evidence="1">
        <name>Mg(2+)</name>
        <dbReference type="ChEBI" id="CHEBI:18420"/>
    </cofactor>
</comment>
<dbReference type="PROSITE" id="PS51462">
    <property type="entry name" value="NUDIX"/>
    <property type="match status" value="1"/>
</dbReference>
<protein>
    <submittedName>
        <fullName evidence="4">NUDIX domain-containing protein</fullName>
    </submittedName>
</protein>
<evidence type="ECO:0000313" key="4">
    <source>
        <dbReference type="EMBL" id="MDT0462246.1"/>
    </source>
</evidence>
<dbReference type="RefSeq" id="WP_311692020.1">
    <property type="nucleotide sequence ID" value="NZ_JAVREY010000003.1"/>
</dbReference>
<dbReference type="Proteomes" id="UP001183809">
    <property type="component" value="Unassembled WGS sequence"/>
</dbReference>
<evidence type="ECO:0000259" key="3">
    <source>
        <dbReference type="PROSITE" id="PS51462"/>
    </source>
</evidence>
<keyword evidence="2" id="KW-0378">Hydrolase</keyword>
<evidence type="ECO:0000256" key="1">
    <source>
        <dbReference type="ARBA" id="ARBA00001946"/>
    </source>
</evidence>
<proteinExistence type="predicted"/>
<dbReference type="EMBL" id="JAVREY010000003">
    <property type="protein sequence ID" value="MDT0462246.1"/>
    <property type="molecule type" value="Genomic_DNA"/>
</dbReference>
<dbReference type="Gene3D" id="3.90.79.10">
    <property type="entry name" value="Nucleoside Triphosphate Pyrophosphohydrolase"/>
    <property type="match status" value="1"/>
</dbReference>
<dbReference type="SUPFAM" id="SSF55811">
    <property type="entry name" value="Nudix"/>
    <property type="match status" value="1"/>
</dbReference>
<dbReference type="PANTHER" id="PTHR43046:SF16">
    <property type="entry name" value="ADP-RIBOSE PYROPHOSPHATASE YJHB-RELATED"/>
    <property type="match status" value="1"/>
</dbReference>
<dbReference type="PANTHER" id="PTHR43046">
    <property type="entry name" value="GDP-MANNOSE MANNOSYL HYDROLASE"/>
    <property type="match status" value="1"/>
</dbReference>
<name>A0ABU2TMT0_9ACTN</name>
<dbReference type="InterPro" id="IPR015797">
    <property type="entry name" value="NUDIX_hydrolase-like_dom_sf"/>
</dbReference>
<dbReference type="Pfam" id="PF00293">
    <property type="entry name" value="NUDIX"/>
    <property type="match status" value="1"/>
</dbReference>
<dbReference type="InterPro" id="IPR000086">
    <property type="entry name" value="NUDIX_hydrolase_dom"/>
</dbReference>
<sequence length="199" mass="22164">MSGVRRHTEPLDVHLILRRDTRDGPEVLLSRRTGQVYAAGLWHLPSGHLDGPHEDVVTALVREAREETGVVIDPADVRAAVTVHHRGPGGHSRTGFFFEVRRWVGDPWIVEPDVCDGMEWARLDALPTGLVAYCRAGLDAYAAGARLAVHFQMPGDTVAYDPDTDRLHIVPDLPASVSSHRNHQRRPRRLTRTCPIPTF</sequence>
<organism evidence="4 5">
    <name type="scientific">Streptomyces gibsoniae</name>
    <dbReference type="NCBI Taxonomy" id="3075529"/>
    <lineage>
        <taxon>Bacteria</taxon>
        <taxon>Bacillati</taxon>
        <taxon>Actinomycetota</taxon>
        <taxon>Actinomycetes</taxon>
        <taxon>Kitasatosporales</taxon>
        <taxon>Streptomycetaceae</taxon>
        <taxon>Streptomyces</taxon>
    </lineage>
</organism>
<gene>
    <name evidence="4" type="ORF">RM764_04350</name>
</gene>
<evidence type="ECO:0000256" key="2">
    <source>
        <dbReference type="ARBA" id="ARBA00022801"/>
    </source>
</evidence>
<evidence type="ECO:0000313" key="5">
    <source>
        <dbReference type="Proteomes" id="UP001183809"/>
    </source>
</evidence>